<protein>
    <submittedName>
        <fullName evidence="3">Uncharacterized protein</fullName>
    </submittedName>
</protein>
<feature type="transmembrane region" description="Helical" evidence="2">
    <location>
        <begin position="86"/>
        <end position="108"/>
    </location>
</feature>
<sequence length="263" mass="30119">MNDHEASTSGTKNEIELTQFPHTHFENDSDSDEDFDRYSYVYEIDENAEGQYISSSPSNISVRTPPVDVPPAQIIPPHNPYSFRHIFFIVCICLFISSALFLSTYIYIKLTSHKVVLKPSTANIISFNTNDSHGPINITYSYTFYNPNSELNLDVCDGTVALYFGLSSHLTTSFSDVSLLPHQQKIVDFNFSTKNPNFRLDSYTEHLLTTNRYYFKLTVKIRMRIYFVYFPLSFYSSKVYTCHFIVSGHPPTGSVPVKNIICE</sequence>
<keyword evidence="2" id="KW-0472">Membrane</keyword>
<dbReference type="Gramene" id="KZM81353">
    <property type="protein sequence ID" value="KZM81353"/>
    <property type="gene ID" value="DCAR_028966"/>
</dbReference>
<dbReference type="EMBL" id="CP093351">
    <property type="protein sequence ID" value="WOH13767.1"/>
    <property type="molecule type" value="Genomic_DNA"/>
</dbReference>
<dbReference type="AlphaFoldDB" id="A0A175YD23"/>
<accession>A0A175YD23</accession>
<evidence type="ECO:0000256" key="2">
    <source>
        <dbReference type="SAM" id="Phobius"/>
    </source>
</evidence>
<evidence type="ECO:0000313" key="4">
    <source>
        <dbReference type="Proteomes" id="UP000077755"/>
    </source>
</evidence>
<reference evidence="3" key="1">
    <citation type="journal article" date="2016" name="Nat. Genet.">
        <title>A high-quality carrot genome assembly provides new insights into carotenoid accumulation and asterid genome evolution.</title>
        <authorList>
            <person name="Iorizzo M."/>
            <person name="Ellison S."/>
            <person name="Senalik D."/>
            <person name="Zeng P."/>
            <person name="Satapoomin P."/>
            <person name="Huang J."/>
            <person name="Bowman M."/>
            <person name="Iovene M."/>
            <person name="Sanseverino W."/>
            <person name="Cavagnaro P."/>
            <person name="Yildiz M."/>
            <person name="Macko-Podgorni A."/>
            <person name="Moranska E."/>
            <person name="Grzebelus E."/>
            <person name="Grzebelus D."/>
            <person name="Ashrafi H."/>
            <person name="Zheng Z."/>
            <person name="Cheng S."/>
            <person name="Spooner D."/>
            <person name="Van Deynze A."/>
            <person name="Simon P."/>
        </authorList>
    </citation>
    <scope>NUCLEOTIDE SEQUENCE</scope>
    <source>
        <tissue evidence="3">Leaf</tissue>
    </source>
</reference>
<keyword evidence="2" id="KW-0812">Transmembrane</keyword>
<feature type="region of interest" description="Disordered" evidence="1">
    <location>
        <begin position="1"/>
        <end position="32"/>
    </location>
</feature>
<name>A0A175YD23_DAUCS</name>
<keyword evidence="2" id="KW-1133">Transmembrane helix</keyword>
<proteinExistence type="predicted"/>
<organism evidence="3 4">
    <name type="scientific">Daucus carota subsp. sativus</name>
    <name type="common">Carrot</name>
    <dbReference type="NCBI Taxonomy" id="79200"/>
    <lineage>
        <taxon>Eukaryota</taxon>
        <taxon>Viridiplantae</taxon>
        <taxon>Streptophyta</taxon>
        <taxon>Embryophyta</taxon>
        <taxon>Tracheophyta</taxon>
        <taxon>Spermatophyta</taxon>
        <taxon>Magnoliopsida</taxon>
        <taxon>eudicotyledons</taxon>
        <taxon>Gunneridae</taxon>
        <taxon>Pentapetalae</taxon>
        <taxon>asterids</taxon>
        <taxon>campanulids</taxon>
        <taxon>Apiales</taxon>
        <taxon>Apiaceae</taxon>
        <taxon>Apioideae</taxon>
        <taxon>Scandiceae</taxon>
        <taxon>Daucinae</taxon>
        <taxon>Daucus</taxon>
        <taxon>Daucus sect. Daucus</taxon>
    </lineage>
</organism>
<gene>
    <name evidence="3" type="ORF">DCAR_0933278</name>
</gene>
<evidence type="ECO:0000313" key="3">
    <source>
        <dbReference type="EMBL" id="WOH13767.1"/>
    </source>
</evidence>
<reference evidence="3" key="2">
    <citation type="submission" date="2022-03" db="EMBL/GenBank/DDBJ databases">
        <title>Draft title - Genomic analysis of global carrot germplasm unveils the trajectory of domestication and the origin of high carotenoid orange carrot.</title>
        <authorList>
            <person name="Iorizzo M."/>
            <person name="Ellison S."/>
            <person name="Senalik D."/>
            <person name="Macko-Podgorni A."/>
            <person name="Grzebelus D."/>
            <person name="Bostan H."/>
            <person name="Rolling W."/>
            <person name="Curaba J."/>
            <person name="Simon P."/>
        </authorList>
    </citation>
    <scope>NUCLEOTIDE SEQUENCE</scope>
    <source>
        <tissue evidence="3">Leaf</tissue>
    </source>
</reference>
<feature type="transmembrane region" description="Helical" evidence="2">
    <location>
        <begin position="226"/>
        <end position="246"/>
    </location>
</feature>
<keyword evidence="4" id="KW-1185">Reference proteome</keyword>
<evidence type="ECO:0000256" key="1">
    <source>
        <dbReference type="SAM" id="MobiDB-lite"/>
    </source>
</evidence>
<dbReference type="Proteomes" id="UP000077755">
    <property type="component" value="Chromosome 9"/>
</dbReference>